<evidence type="ECO:0000313" key="2">
    <source>
        <dbReference type="Proteomes" id="UP001303160"/>
    </source>
</evidence>
<dbReference type="EMBL" id="MU864046">
    <property type="protein sequence ID" value="KAK4194666.1"/>
    <property type="molecule type" value="Genomic_DNA"/>
</dbReference>
<proteinExistence type="predicted"/>
<evidence type="ECO:0000313" key="1">
    <source>
        <dbReference type="EMBL" id="KAK4194666.1"/>
    </source>
</evidence>
<reference evidence="1" key="1">
    <citation type="journal article" date="2023" name="Mol. Phylogenet. Evol.">
        <title>Genome-scale phylogeny and comparative genomics of the fungal order Sordariales.</title>
        <authorList>
            <person name="Hensen N."/>
            <person name="Bonometti L."/>
            <person name="Westerberg I."/>
            <person name="Brannstrom I.O."/>
            <person name="Guillou S."/>
            <person name="Cros-Aarteil S."/>
            <person name="Calhoun S."/>
            <person name="Haridas S."/>
            <person name="Kuo A."/>
            <person name="Mondo S."/>
            <person name="Pangilinan J."/>
            <person name="Riley R."/>
            <person name="LaButti K."/>
            <person name="Andreopoulos B."/>
            <person name="Lipzen A."/>
            <person name="Chen C."/>
            <person name="Yan M."/>
            <person name="Daum C."/>
            <person name="Ng V."/>
            <person name="Clum A."/>
            <person name="Steindorff A."/>
            <person name="Ohm R.A."/>
            <person name="Martin F."/>
            <person name="Silar P."/>
            <person name="Natvig D.O."/>
            <person name="Lalanne C."/>
            <person name="Gautier V."/>
            <person name="Ament-Velasquez S.L."/>
            <person name="Kruys A."/>
            <person name="Hutchinson M.I."/>
            <person name="Powell A.J."/>
            <person name="Barry K."/>
            <person name="Miller A.N."/>
            <person name="Grigoriev I.V."/>
            <person name="Debuchy R."/>
            <person name="Gladieux P."/>
            <person name="Hiltunen Thoren M."/>
            <person name="Johannesson H."/>
        </authorList>
    </citation>
    <scope>NUCLEOTIDE SEQUENCE</scope>
    <source>
        <strain evidence="1">CBS 315.58</strain>
    </source>
</reference>
<protein>
    <submittedName>
        <fullName evidence="1">Uncharacterized protein</fullName>
    </submittedName>
</protein>
<reference evidence="1" key="2">
    <citation type="submission" date="2023-05" db="EMBL/GenBank/DDBJ databases">
        <authorList>
            <consortium name="Lawrence Berkeley National Laboratory"/>
            <person name="Steindorff A."/>
            <person name="Hensen N."/>
            <person name="Bonometti L."/>
            <person name="Westerberg I."/>
            <person name="Brannstrom I.O."/>
            <person name="Guillou S."/>
            <person name="Cros-Aarteil S."/>
            <person name="Calhoun S."/>
            <person name="Haridas S."/>
            <person name="Kuo A."/>
            <person name="Mondo S."/>
            <person name="Pangilinan J."/>
            <person name="Riley R."/>
            <person name="Labutti K."/>
            <person name="Andreopoulos B."/>
            <person name="Lipzen A."/>
            <person name="Chen C."/>
            <person name="Yanf M."/>
            <person name="Daum C."/>
            <person name="Ng V."/>
            <person name="Clum A."/>
            <person name="Ohm R."/>
            <person name="Martin F."/>
            <person name="Silar P."/>
            <person name="Natvig D."/>
            <person name="Lalanne C."/>
            <person name="Gautier V."/>
            <person name="Ament-Velasquez S.L."/>
            <person name="Kruys A."/>
            <person name="Hutchinson M.I."/>
            <person name="Powell A.J."/>
            <person name="Barry K."/>
            <person name="Miller A.N."/>
            <person name="Grigoriev I.V."/>
            <person name="Debuchy R."/>
            <person name="Gladieux P."/>
            <person name="Thoren M.H."/>
            <person name="Johannesson H."/>
        </authorList>
    </citation>
    <scope>NUCLEOTIDE SEQUENCE</scope>
    <source>
        <strain evidence="1">CBS 315.58</strain>
    </source>
</reference>
<dbReference type="Proteomes" id="UP001303160">
    <property type="component" value="Unassembled WGS sequence"/>
</dbReference>
<organism evidence="1 2">
    <name type="scientific">Triangularia verruculosa</name>
    <dbReference type="NCBI Taxonomy" id="2587418"/>
    <lineage>
        <taxon>Eukaryota</taxon>
        <taxon>Fungi</taxon>
        <taxon>Dikarya</taxon>
        <taxon>Ascomycota</taxon>
        <taxon>Pezizomycotina</taxon>
        <taxon>Sordariomycetes</taxon>
        <taxon>Sordariomycetidae</taxon>
        <taxon>Sordariales</taxon>
        <taxon>Podosporaceae</taxon>
        <taxon>Triangularia</taxon>
    </lineage>
</organism>
<accession>A0AAN6X6P9</accession>
<gene>
    <name evidence="1" type="ORF">QBC40DRAFT_290321</name>
</gene>
<sequence>MLTSPTLTHTFSCLSHSLCSQGHKCPSLPSPSNSPFLSFYNIFPSSPLPSSQPRPQPLCALVSHMLGTSVIYIHTFQNTDSSLNIFFSLFCLSFTTLTTLPPYLHHHLAHLPWSSTPPAIKPPPTQVALHQFAEARGAKQHAQRCCPRGRSATATTAQLHSCTTLLPSVSCTCSADTFVPSVLPTAELPRHSARRRRPTEMCRNMRAGHMEAAASS</sequence>
<dbReference type="AlphaFoldDB" id="A0AAN6X6P9"/>
<keyword evidence="2" id="KW-1185">Reference proteome</keyword>
<name>A0AAN6X6P9_9PEZI</name>
<comment type="caution">
    <text evidence="1">The sequence shown here is derived from an EMBL/GenBank/DDBJ whole genome shotgun (WGS) entry which is preliminary data.</text>
</comment>